<dbReference type="Proteomes" id="UP000019373">
    <property type="component" value="Unassembled WGS sequence"/>
</dbReference>
<dbReference type="GeneID" id="19236410"/>
<protein>
    <recommendedName>
        <fullName evidence="1">AB hydrolase-1 domain-containing protein</fullName>
    </recommendedName>
</protein>
<dbReference type="GO" id="GO:0016020">
    <property type="term" value="C:membrane"/>
    <property type="evidence" value="ECO:0007669"/>
    <property type="project" value="TreeGrafter"/>
</dbReference>
<dbReference type="RefSeq" id="XP_007786835.1">
    <property type="nucleotide sequence ID" value="XM_007788645.1"/>
</dbReference>
<dbReference type="PANTHER" id="PTHR43798:SF5">
    <property type="entry name" value="MONOACYLGLYCEROL LIPASE ABHD6"/>
    <property type="match status" value="1"/>
</dbReference>
<dbReference type="Pfam" id="PF00561">
    <property type="entry name" value="Abhydrolase_1"/>
    <property type="match status" value="1"/>
</dbReference>
<keyword evidence="3" id="KW-1185">Reference proteome</keyword>
<dbReference type="Gene3D" id="3.40.50.1820">
    <property type="entry name" value="alpha/beta hydrolase"/>
    <property type="match status" value="1"/>
</dbReference>
<dbReference type="EMBL" id="KE720795">
    <property type="protein sequence ID" value="ERF75986.1"/>
    <property type="molecule type" value="Genomic_DNA"/>
</dbReference>
<dbReference type="GO" id="GO:0046464">
    <property type="term" value="P:acylglycerol catabolic process"/>
    <property type="evidence" value="ECO:0007669"/>
    <property type="project" value="TreeGrafter"/>
</dbReference>
<dbReference type="PANTHER" id="PTHR43798">
    <property type="entry name" value="MONOACYLGLYCEROL LIPASE"/>
    <property type="match status" value="1"/>
</dbReference>
<dbReference type="HOGENOM" id="CLU_976681_0_0_1"/>
<evidence type="ECO:0000313" key="2">
    <source>
        <dbReference type="EMBL" id="ERF75986.1"/>
    </source>
</evidence>
<gene>
    <name evidence="2" type="ORF">EPUS_01352</name>
</gene>
<sequence length="285" mass="30813">MLAVTAQHITLPSGRILWTEVFGAGSSASPAILFANGMASTTNAWNSLISSLPESFLATHTIVLHDAANTGKSVYQPDLPAPTLASFATEARSVLEYLGFEAGYWVGHSFGGQQGFVAAAQDAQFWKGLLLLAPQTDRITPRTISSMHAMMDVFAADPETAAYANEIHGTPGPSMAARNGIYGAFAREMALRQRSEGLALAFRALLAPREGDFAWRHMRTRIVMVFGGKDEIAPISEGLYALGRLEGVEGVQGQLVVLEEAGHWMNWEYEEHTKEEVMRLVAGTS</sequence>
<dbReference type="eggNOG" id="KOG1535">
    <property type="taxonomic scope" value="Eukaryota"/>
</dbReference>
<organism evidence="2 3">
    <name type="scientific">Endocarpon pusillum (strain Z07020 / HMAS-L-300199)</name>
    <name type="common">Lichen-forming fungus</name>
    <dbReference type="NCBI Taxonomy" id="1263415"/>
    <lineage>
        <taxon>Eukaryota</taxon>
        <taxon>Fungi</taxon>
        <taxon>Dikarya</taxon>
        <taxon>Ascomycota</taxon>
        <taxon>Pezizomycotina</taxon>
        <taxon>Eurotiomycetes</taxon>
        <taxon>Chaetothyriomycetidae</taxon>
        <taxon>Verrucariales</taxon>
        <taxon>Verrucariaceae</taxon>
        <taxon>Endocarpon</taxon>
    </lineage>
</organism>
<dbReference type="OMA" id="IQNTHEG"/>
<dbReference type="AlphaFoldDB" id="U1GVA7"/>
<dbReference type="InterPro" id="IPR029058">
    <property type="entry name" value="AB_hydrolase_fold"/>
</dbReference>
<accession>U1GVA7</accession>
<dbReference type="GO" id="GO:0047372">
    <property type="term" value="F:monoacylglycerol lipase activity"/>
    <property type="evidence" value="ECO:0007669"/>
    <property type="project" value="TreeGrafter"/>
</dbReference>
<reference evidence="3" key="1">
    <citation type="journal article" date="2014" name="BMC Genomics">
        <title>Genome characteristics reveal the impact of lichenization on lichen-forming fungus Endocarpon pusillum Hedwig (Verrucariales, Ascomycota).</title>
        <authorList>
            <person name="Wang Y.-Y."/>
            <person name="Liu B."/>
            <person name="Zhang X.-Y."/>
            <person name="Zhou Q.-M."/>
            <person name="Zhang T."/>
            <person name="Li H."/>
            <person name="Yu Y.-F."/>
            <person name="Zhang X.-L."/>
            <person name="Hao X.-Y."/>
            <person name="Wang M."/>
            <person name="Wang L."/>
            <person name="Wei J.-C."/>
        </authorList>
    </citation>
    <scope>NUCLEOTIDE SEQUENCE [LARGE SCALE GENOMIC DNA]</scope>
    <source>
        <strain evidence="3">Z07020 / HMAS-L-300199</strain>
    </source>
</reference>
<dbReference type="InterPro" id="IPR050266">
    <property type="entry name" value="AB_hydrolase_sf"/>
</dbReference>
<evidence type="ECO:0000313" key="3">
    <source>
        <dbReference type="Proteomes" id="UP000019373"/>
    </source>
</evidence>
<evidence type="ECO:0000259" key="1">
    <source>
        <dbReference type="Pfam" id="PF00561"/>
    </source>
</evidence>
<dbReference type="OrthoDB" id="2498029at2759"/>
<proteinExistence type="predicted"/>
<dbReference type="InterPro" id="IPR000073">
    <property type="entry name" value="AB_hydrolase_1"/>
</dbReference>
<dbReference type="SUPFAM" id="SSF53474">
    <property type="entry name" value="alpha/beta-Hydrolases"/>
    <property type="match status" value="1"/>
</dbReference>
<feature type="domain" description="AB hydrolase-1" evidence="1">
    <location>
        <begin position="30"/>
        <end position="268"/>
    </location>
</feature>
<name>U1GVA7_ENDPU</name>